<dbReference type="OrthoDB" id="5842926at2759"/>
<name>A0A2A2JM55_9BILA</name>
<evidence type="ECO:0000313" key="2">
    <source>
        <dbReference type="Proteomes" id="UP000218231"/>
    </source>
</evidence>
<dbReference type="EMBL" id="LIAE01010354">
    <property type="protein sequence ID" value="PAV62609.1"/>
    <property type="molecule type" value="Genomic_DNA"/>
</dbReference>
<gene>
    <name evidence="1" type="ORF">WR25_26437</name>
</gene>
<keyword evidence="2" id="KW-1185">Reference proteome</keyword>
<reference evidence="1 2" key="1">
    <citation type="journal article" date="2017" name="Curr. Biol.">
        <title>Genome architecture and evolution of a unichromosomal asexual nematode.</title>
        <authorList>
            <person name="Fradin H."/>
            <person name="Zegar C."/>
            <person name="Gutwein M."/>
            <person name="Lucas J."/>
            <person name="Kovtun M."/>
            <person name="Corcoran D."/>
            <person name="Baugh L.R."/>
            <person name="Kiontke K."/>
            <person name="Gunsalus K."/>
            <person name="Fitch D.H."/>
            <person name="Piano F."/>
        </authorList>
    </citation>
    <scope>NUCLEOTIDE SEQUENCE [LARGE SCALE GENOMIC DNA]</scope>
    <source>
        <strain evidence="1">PF1309</strain>
    </source>
</reference>
<dbReference type="Proteomes" id="UP000218231">
    <property type="component" value="Unassembled WGS sequence"/>
</dbReference>
<protein>
    <submittedName>
        <fullName evidence="1">Uncharacterized protein</fullName>
    </submittedName>
</protein>
<comment type="caution">
    <text evidence="1">The sequence shown here is derived from an EMBL/GenBank/DDBJ whole genome shotgun (WGS) entry which is preliminary data.</text>
</comment>
<dbReference type="STRING" id="2018661.A0A2A2JM55"/>
<dbReference type="AlphaFoldDB" id="A0A2A2JM55"/>
<organism evidence="1 2">
    <name type="scientific">Diploscapter pachys</name>
    <dbReference type="NCBI Taxonomy" id="2018661"/>
    <lineage>
        <taxon>Eukaryota</taxon>
        <taxon>Metazoa</taxon>
        <taxon>Ecdysozoa</taxon>
        <taxon>Nematoda</taxon>
        <taxon>Chromadorea</taxon>
        <taxon>Rhabditida</taxon>
        <taxon>Rhabditina</taxon>
        <taxon>Rhabditomorpha</taxon>
        <taxon>Rhabditoidea</taxon>
        <taxon>Rhabditidae</taxon>
        <taxon>Diploscapter</taxon>
    </lineage>
</organism>
<evidence type="ECO:0000313" key="1">
    <source>
        <dbReference type="EMBL" id="PAV62609.1"/>
    </source>
</evidence>
<accession>A0A2A2JM55</accession>
<sequence>MSNVLDIGQFAEDTGFITSSDDEGDGFQRAAKSNLGARLAGIFESESGSKPSKNSENVEKPIQQTIFASSGEILVDPKDGPELDFSGKAGIAIIVNPAKETSILLIYDANKKPLYTLSLSERPLANYTETRSDGFKWLVISVIVPTFMEVHIRPTSSDLFWHFVALINLCQNMPFEMDVNLGDQENHVVTKDDGALCDIQKYTMENGKLQFDQAPESIKVNLSKKSKFRPLILGMRKNDKKLCHVEPNLVCFIEVKKVKSRIHHSETANIEPTNSESKVDEPHIEENAIQNPETQPEISSAEISMVEETPGQSLVERMAKIGTAILPMPGIRRTVSPIERSKSPDQIPSTNEPETVASVQVQESRGKLVTLEKPSIGQNPIQNPDYEAFHRVVGVEMDRLEIRLNATLERLLTPIRNEMAELRSRQNRILEALDKVVQKE</sequence>
<proteinExistence type="predicted"/>